<reference evidence="1 2" key="1">
    <citation type="submission" date="2018-08" db="EMBL/GenBank/DDBJ databases">
        <title>A genome reference for cultivated species of the human gut microbiota.</title>
        <authorList>
            <person name="Zou Y."/>
            <person name="Xue W."/>
            <person name="Luo G."/>
        </authorList>
    </citation>
    <scope>NUCLEOTIDE SEQUENCE [LARGE SCALE GENOMIC DNA]</scope>
    <source>
        <strain evidence="1 2">AF18-46</strain>
    </source>
</reference>
<protein>
    <submittedName>
        <fullName evidence="1">Uncharacterized protein</fullName>
    </submittedName>
</protein>
<comment type="caution">
    <text evidence="1">The sequence shown here is derived from an EMBL/GenBank/DDBJ whole genome shotgun (WGS) entry which is preliminary data.</text>
</comment>
<gene>
    <name evidence="1" type="ORF">DWX20_01890</name>
</gene>
<evidence type="ECO:0000313" key="1">
    <source>
        <dbReference type="EMBL" id="RGT57826.1"/>
    </source>
</evidence>
<sequence length="110" mass="12299">MKEVDKKKILENKIRLAAVQIIKDSFGLLGAEAYNPLVVGIKTLIKEKKIDSAKGAAEMMWQFVMNYNFHQDELNKNLFCIESYDLGGLTYVVDKGTGKIFVGGKELLNG</sequence>
<dbReference type="AlphaFoldDB" id="A0A412PI13"/>
<proteinExistence type="predicted"/>
<organism evidence="1 2">
    <name type="scientific">Solobacterium moorei</name>
    <dbReference type="NCBI Taxonomy" id="102148"/>
    <lineage>
        <taxon>Bacteria</taxon>
        <taxon>Bacillati</taxon>
        <taxon>Bacillota</taxon>
        <taxon>Erysipelotrichia</taxon>
        <taxon>Erysipelotrichales</taxon>
        <taxon>Erysipelotrichaceae</taxon>
        <taxon>Solobacterium</taxon>
    </lineage>
</organism>
<dbReference type="Proteomes" id="UP000284731">
    <property type="component" value="Unassembled WGS sequence"/>
</dbReference>
<accession>A0A412PI13</accession>
<dbReference type="RefSeq" id="WP_118764265.1">
    <property type="nucleotide sequence ID" value="NZ_CABJCF010000001.1"/>
</dbReference>
<evidence type="ECO:0000313" key="2">
    <source>
        <dbReference type="Proteomes" id="UP000284731"/>
    </source>
</evidence>
<name>A0A412PI13_9FIRM</name>
<dbReference type="EMBL" id="QRWX01000001">
    <property type="protein sequence ID" value="RGT57826.1"/>
    <property type="molecule type" value="Genomic_DNA"/>
</dbReference>